<evidence type="ECO:0000256" key="3">
    <source>
        <dbReference type="SAM" id="SignalP"/>
    </source>
</evidence>
<gene>
    <name evidence="5" type="ordered locus">DNO_0606</name>
</gene>
<dbReference type="HOGENOM" id="CLU_019602_18_2_6"/>
<keyword evidence="2 3" id="KW-0732">Signal</keyword>
<dbReference type="SUPFAM" id="SSF53850">
    <property type="entry name" value="Periplasmic binding protein-like II"/>
    <property type="match status" value="1"/>
</dbReference>
<dbReference type="PANTHER" id="PTHR35936">
    <property type="entry name" value="MEMBRANE-BOUND LYTIC MUREIN TRANSGLYCOSYLASE F"/>
    <property type="match status" value="1"/>
</dbReference>
<dbReference type="Gene3D" id="3.40.190.10">
    <property type="entry name" value="Periplasmic binding protein-like II"/>
    <property type="match status" value="2"/>
</dbReference>
<proteinExistence type="inferred from homology"/>
<dbReference type="OrthoDB" id="9768183at2"/>
<dbReference type="CDD" id="cd13704">
    <property type="entry name" value="PBP2_HisK"/>
    <property type="match status" value="1"/>
</dbReference>
<dbReference type="InterPro" id="IPR001638">
    <property type="entry name" value="Solute-binding_3/MltF_N"/>
</dbReference>
<evidence type="ECO:0000313" key="5">
    <source>
        <dbReference type="EMBL" id="ABQ14025.1"/>
    </source>
</evidence>
<reference evidence="5 6" key="1">
    <citation type="journal article" date="2007" name="Nat. Biotechnol.">
        <title>Genome sequence and identification of candidate vaccine antigens from the animal pathogen Dichelobacter nodosus.</title>
        <authorList>
            <person name="Myers G.S."/>
            <person name="Parker D."/>
            <person name="Al-Hasani K."/>
            <person name="Kennan R.M."/>
            <person name="Seemann T."/>
            <person name="Ren Q."/>
            <person name="Badger J.H."/>
            <person name="Selengut J.D."/>
            <person name="Deboy R.T."/>
            <person name="Tettelin H."/>
            <person name="Boyce J.D."/>
            <person name="McCarl V.P."/>
            <person name="Han X."/>
            <person name="Nelson W.C."/>
            <person name="Madupu R."/>
            <person name="Mohamoud Y."/>
            <person name="Holley T."/>
            <person name="Fedorova N."/>
            <person name="Khouri H."/>
            <person name="Bottomley S.P."/>
            <person name="Whittington R.J."/>
            <person name="Adler B."/>
            <person name="Songer J.G."/>
            <person name="Rood J.I."/>
            <person name="Paulsen I.T."/>
        </authorList>
    </citation>
    <scope>NUCLEOTIDE SEQUENCE [LARGE SCALE GENOMIC DNA]</scope>
    <source>
        <strain evidence="5 6">VCS1703A</strain>
    </source>
</reference>
<evidence type="ECO:0000313" key="6">
    <source>
        <dbReference type="Proteomes" id="UP000000248"/>
    </source>
</evidence>
<dbReference type="RefSeq" id="WP_012030940.1">
    <property type="nucleotide sequence ID" value="NC_009446.1"/>
</dbReference>
<dbReference type="AlphaFoldDB" id="A5EVD1"/>
<feature type="chain" id="PRO_5002680806" evidence="3">
    <location>
        <begin position="22"/>
        <end position="244"/>
    </location>
</feature>
<accession>A5EVD1</accession>
<dbReference type="PANTHER" id="PTHR35936:SF19">
    <property type="entry name" value="AMINO-ACID-BINDING PROTEIN YXEM-RELATED"/>
    <property type="match status" value="1"/>
</dbReference>
<dbReference type="EMBL" id="CP000513">
    <property type="protein sequence ID" value="ABQ14025.1"/>
    <property type="molecule type" value="Genomic_DNA"/>
</dbReference>
<evidence type="ECO:0000259" key="4">
    <source>
        <dbReference type="SMART" id="SM00062"/>
    </source>
</evidence>
<dbReference type="KEGG" id="dno:DNO_0606"/>
<keyword evidence="6" id="KW-1185">Reference proteome</keyword>
<sequence>MYKTFSKMALILCLTPAFLFAQTYKVVVNPNSPPKAFRDESGLFIGIDVDIIKAIAQSKGFEVEFFGSDKKLPTIDDGSNDIAPSIVITDDRKAKYGVSDSYFTGYTTALHKKALADNNLENLPSDRTAVVFDTNKHKLLKEAGLSPIKADTTFLGIAMVFQGKADYFVSDDSILKYTIKQNPKLKADLTNLMVHGVLEESHYGFVVKKDQTELLNKINAGLAEIKANGEFDKIVESWMGKAGN</sequence>
<name>A5EVD1_DICNV</name>
<dbReference type="Proteomes" id="UP000000248">
    <property type="component" value="Chromosome"/>
</dbReference>
<protein>
    <submittedName>
        <fullName evidence="5">Bacterial extracellular solute-binding family protein</fullName>
    </submittedName>
</protein>
<evidence type="ECO:0000256" key="1">
    <source>
        <dbReference type="ARBA" id="ARBA00010333"/>
    </source>
</evidence>
<evidence type="ECO:0000256" key="2">
    <source>
        <dbReference type="ARBA" id="ARBA00022729"/>
    </source>
</evidence>
<feature type="domain" description="Solute-binding protein family 3/N-terminal" evidence="4">
    <location>
        <begin position="23"/>
        <end position="242"/>
    </location>
</feature>
<dbReference type="Pfam" id="PF00497">
    <property type="entry name" value="SBP_bac_3"/>
    <property type="match status" value="1"/>
</dbReference>
<feature type="signal peptide" evidence="3">
    <location>
        <begin position="1"/>
        <end position="21"/>
    </location>
</feature>
<dbReference type="eggNOG" id="COG0834">
    <property type="taxonomic scope" value="Bacteria"/>
</dbReference>
<comment type="similarity">
    <text evidence="1">Belongs to the bacterial solute-binding protein 3 family.</text>
</comment>
<dbReference type="SMART" id="SM00062">
    <property type="entry name" value="PBPb"/>
    <property type="match status" value="1"/>
</dbReference>
<organism evidence="5 6">
    <name type="scientific">Dichelobacter nodosus (strain VCS1703A)</name>
    <dbReference type="NCBI Taxonomy" id="246195"/>
    <lineage>
        <taxon>Bacteria</taxon>
        <taxon>Pseudomonadati</taxon>
        <taxon>Pseudomonadota</taxon>
        <taxon>Gammaproteobacteria</taxon>
        <taxon>Cardiobacteriales</taxon>
        <taxon>Cardiobacteriaceae</taxon>
        <taxon>Dichelobacter</taxon>
    </lineage>
</organism>